<evidence type="ECO:0000313" key="1">
    <source>
        <dbReference type="EMBL" id="KAI4297132.1"/>
    </source>
</evidence>
<protein>
    <submittedName>
        <fullName evidence="1">Uncharacterized protein</fullName>
    </submittedName>
</protein>
<organism evidence="1 2">
    <name type="scientific">Bauhinia variegata</name>
    <name type="common">Purple orchid tree</name>
    <name type="synonym">Phanera variegata</name>
    <dbReference type="NCBI Taxonomy" id="167791"/>
    <lineage>
        <taxon>Eukaryota</taxon>
        <taxon>Viridiplantae</taxon>
        <taxon>Streptophyta</taxon>
        <taxon>Embryophyta</taxon>
        <taxon>Tracheophyta</taxon>
        <taxon>Spermatophyta</taxon>
        <taxon>Magnoliopsida</taxon>
        <taxon>eudicotyledons</taxon>
        <taxon>Gunneridae</taxon>
        <taxon>Pentapetalae</taxon>
        <taxon>rosids</taxon>
        <taxon>fabids</taxon>
        <taxon>Fabales</taxon>
        <taxon>Fabaceae</taxon>
        <taxon>Cercidoideae</taxon>
        <taxon>Cercideae</taxon>
        <taxon>Bauhiniinae</taxon>
        <taxon>Bauhinia</taxon>
    </lineage>
</organism>
<gene>
    <name evidence="1" type="ORF">L6164_037036</name>
</gene>
<name>A0ACB9KJM2_BAUVA</name>
<dbReference type="EMBL" id="CM039439">
    <property type="protein sequence ID" value="KAI4297132.1"/>
    <property type="molecule type" value="Genomic_DNA"/>
</dbReference>
<evidence type="ECO:0000313" key="2">
    <source>
        <dbReference type="Proteomes" id="UP000828941"/>
    </source>
</evidence>
<proteinExistence type="predicted"/>
<dbReference type="Proteomes" id="UP000828941">
    <property type="component" value="Chromosome 14"/>
</dbReference>
<reference evidence="1 2" key="1">
    <citation type="journal article" date="2022" name="DNA Res.">
        <title>Chromosomal-level genome assembly of the orchid tree Bauhinia variegata (Leguminosae; Cercidoideae) supports the allotetraploid origin hypothesis of Bauhinia.</title>
        <authorList>
            <person name="Zhong Y."/>
            <person name="Chen Y."/>
            <person name="Zheng D."/>
            <person name="Pang J."/>
            <person name="Liu Y."/>
            <person name="Luo S."/>
            <person name="Meng S."/>
            <person name="Qian L."/>
            <person name="Wei D."/>
            <person name="Dai S."/>
            <person name="Zhou R."/>
        </authorList>
    </citation>
    <scope>NUCLEOTIDE SEQUENCE [LARGE SCALE GENOMIC DNA]</scope>
    <source>
        <strain evidence="1">BV-YZ2020</strain>
    </source>
</reference>
<keyword evidence="2" id="KW-1185">Reference proteome</keyword>
<accession>A0ACB9KJM2</accession>
<sequence length="531" mass="59003">MSPILLLAVSSFFFLFSSVSAAAGLGVGLVRSSTFLNCISHHTPPLTHVNKLVLSVLAPKYQNIFQASIQNPRFKFPGAPTPAFIITPESAVHVRAAVVCTKGLGLAVRVRSGGHDYEGLSYRANEPFVLIDLVNLRKVRVFPKRGMAKVQSGATLGELYYWIANRTKTHGFPAGTCPTIGVGGHFSGGGKGTLTRKYGLAADNILDAIVVKADGEIVNREAMGEDLFWAIRGGGGGNFGIVVEWTIKLVPVPSKVTLFSTDEIEMYDGGTDLFYKWQKIAPMLVDDLFIRATIYITGIEYLSTVKVSFNGFFLGTTSELLSVLSAAFPELGVMQKHCRESSWIESVKAFNDGYKEGETIEVLLDRNHYKTGGPFKAKSDFVTQAISRKRLKAIWQVFLDIYPGMMILDPYGGMMDRISEFETPFPHRKGTLYSIQYYNNWSPMEAADEKKNLNRVKRLYNFMGPFVSKNPRASYVNYRDLDLGVNGNGGYNESKRWGESYFKGNFERLVKIKGKVDPENFFRSEQSIPLP</sequence>
<comment type="caution">
    <text evidence="1">The sequence shown here is derived from an EMBL/GenBank/DDBJ whole genome shotgun (WGS) entry which is preliminary data.</text>
</comment>